<evidence type="ECO:0000313" key="1">
    <source>
        <dbReference type="EMBL" id="SDF77930.1"/>
    </source>
</evidence>
<evidence type="ECO:0000313" key="2">
    <source>
        <dbReference type="Proteomes" id="UP000199706"/>
    </source>
</evidence>
<proteinExistence type="predicted"/>
<reference evidence="1 2" key="1">
    <citation type="submission" date="2016-10" db="EMBL/GenBank/DDBJ databases">
        <authorList>
            <person name="de Groot N.N."/>
        </authorList>
    </citation>
    <scope>NUCLEOTIDE SEQUENCE [LARGE SCALE GENOMIC DNA]</scope>
    <source>
        <strain evidence="1 2">LMG 2247</strain>
    </source>
</reference>
<organism evidence="1 2">
    <name type="scientific">Paraburkholderia phenazinium</name>
    <dbReference type="NCBI Taxonomy" id="60549"/>
    <lineage>
        <taxon>Bacteria</taxon>
        <taxon>Pseudomonadati</taxon>
        <taxon>Pseudomonadota</taxon>
        <taxon>Betaproteobacteria</taxon>
        <taxon>Burkholderiales</taxon>
        <taxon>Burkholderiaceae</taxon>
        <taxon>Paraburkholderia</taxon>
    </lineage>
</organism>
<gene>
    <name evidence="1" type="ORF">SAMN05216466_10148</name>
</gene>
<protein>
    <submittedName>
        <fullName evidence="1">Uncharacterized protein</fullName>
    </submittedName>
</protein>
<dbReference type="EMBL" id="FNCJ01000001">
    <property type="protein sequence ID" value="SDF77930.1"/>
    <property type="molecule type" value="Genomic_DNA"/>
</dbReference>
<accession>A0A1G7NXK3</accession>
<dbReference type="Proteomes" id="UP000199706">
    <property type="component" value="Unassembled WGS sequence"/>
</dbReference>
<sequence length="52" mass="6003">MLIGKRPVRTPEKSLDGNRHLSMSNMFRDSGFLIRTYDDLLNDAQQHALLTE</sequence>
<dbReference type="AlphaFoldDB" id="A0A1G7NXK3"/>
<name>A0A1G7NXK3_9BURK</name>